<reference evidence="2" key="1">
    <citation type="submission" date="2020-12" db="EMBL/GenBank/DDBJ databases">
        <title>Genomic characterization of non-nitrogen-fixing Frankia strains.</title>
        <authorList>
            <person name="Carlos-Shanley C."/>
            <person name="Guerra T."/>
            <person name="Hahn D."/>
        </authorList>
    </citation>
    <scope>NUCLEOTIDE SEQUENCE</scope>
    <source>
        <strain evidence="2">CN6</strain>
    </source>
</reference>
<sequence length="150" mass="16976">MVNFWRIVGSSELRDASDVDSALEKLSGRLAVLGPEELVRFSEKLREALYRLDRRGLAEIPVNVRGMTFPQTDDQFLYARCACILAGEDVYDATLRFNDEFARFATPFVQRAERLLYLPSEAYEKIVGRKMESGSGFPIDSGSNVQGWLD</sequence>
<keyword evidence="3" id="KW-1185">Reference proteome</keyword>
<dbReference type="EMBL" id="JAEACQ010000278">
    <property type="protein sequence ID" value="MBL7631606.1"/>
    <property type="molecule type" value="Genomic_DNA"/>
</dbReference>
<dbReference type="AlphaFoldDB" id="A0A937UUW1"/>
<feature type="domain" description="DUF4240" evidence="1">
    <location>
        <begin position="3"/>
        <end position="125"/>
    </location>
</feature>
<accession>A0A937UUW1</accession>
<organism evidence="2 3">
    <name type="scientific">Frankia nepalensis</name>
    <dbReference type="NCBI Taxonomy" id="1836974"/>
    <lineage>
        <taxon>Bacteria</taxon>
        <taxon>Bacillati</taxon>
        <taxon>Actinomycetota</taxon>
        <taxon>Actinomycetes</taxon>
        <taxon>Frankiales</taxon>
        <taxon>Frankiaceae</taxon>
        <taxon>Frankia</taxon>
    </lineage>
</organism>
<evidence type="ECO:0000313" key="2">
    <source>
        <dbReference type="EMBL" id="MBL7631606.1"/>
    </source>
</evidence>
<evidence type="ECO:0000259" key="1">
    <source>
        <dbReference type="Pfam" id="PF14024"/>
    </source>
</evidence>
<gene>
    <name evidence="2" type="ORF">I7412_31505</name>
</gene>
<dbReference type="InterPro" id="IPR025334">
    <property type="entry name" value="DUF4240"/>
</dbReference>
<proteinExistence type="predicted"/>
<dbReference type="Proteomes" id="UP000604475">
    <property type="component" value="Unassembled WGS sequence"/>
</dbReference>
<comment type="caution">
    <text evidence="2">The sequence shown here is derived from an EMBL/GenBank/DDBJ whole genome shotgun (WGS) entry which is preliminary data.</text>
</comment>
<name>A0A937UUW1_9ACTN</name>
<evidence type="ECO:0000313" key="3">
    <source>
        <dbReference type="Proteomes" id="UP000604475"/>
    </source>
</evidence>
<protein>
    <submittedName>
        <fullName evidence="2">DUF4240 domain-containing protein</fullName>
    </submittedName>
</protein>
<dbReference type="RefSeq" id="WP_203002413.1">
    <property type="nucleotide sequence ID" value="NZ_JADWYU010000097.1"/>
</dbReference>
<dbReference type="Pfam" id="PF14024">
    <property type="entry name" value="DUF4240"/>
    <property type="match status" value="1"/>
</dbReference>